<reference evidence="4 5" key="1">
    <citation type="submission" date="2016-02" db="EMBL/GenBank/DDBJ databases">
        <title>Genome sequence of Clostridium colicanis DSM 13634.</title>
        <authorList>
            <person name="Poehlein A."/>
            <person name="Daniel R."/>
        </authorList>
    </citation>
    <scope>NUCLEOTIDE SEQUENCE [LARGE SCALE GENOMIC DNA]</scope>
    <source>
        <strain evidence="4 5">DSM 13634</strain>
    </source>
</reference>
<dbReference type="Gene3D" id="1.25.40.10">
    <property type="entry name" value="Tetratricopeptide repeat domain"/>
    <property type="match status" value="2"/>
</dbReference>
<keyword evidence="5" id="KW-1185">Reference proteome</keyword>
<proteinExistence type="predicted"/>
<feature type="transmembrane region" description="Helical" evidence="3">
    <location>
        <begin position="127"/>
        <end position="148"/>
    </location>
</feature>
<gene>
    <name evidence="4" type="ORF">CLCOL_20910</name>
</gene>
<keyword evidence="3" id="KW-0812">Transmembrane</keyword>
<dbReference type="Proteomes" id="UP000075374">
    <property type="component" value="Unassembled WGS sequence"/>
</dbReference>
<dbReference type="InterPro" id="IPR011990">
    <property type="entry name" value="TPR-like_helical_dom_sf"/>
</dbReference>
<dbReference type="AlphaFoldDB" id="A0A151AL66"/>
<dbReference type="SUPFAM" id="SSF48452">
    <property type="entry name" value="TPR-like"/>
    <property type="match status" value="1"/>
</dbReference>
<dbReference type="PATRIC" id="fig|1121305.3.peg.2094"/>
<keyword evidence="1" id="KW-0802">TPR repeat</keyword>
<evidence type="ECO:0000256" key="2">
    <source>
        <dbReference type="SAM" id="Coils"/>
    </source>
</evidence>
<name>A0A151AL66_9CLOT</name>
<feature type="repeat" description="TPR" evidence="1">
    <location>
        <begin position="67"/>
        <end position="100"/>
    </location>
</feature>
<evidence type="ECO:0000313" key="5">
    <source>
        <dbReference type="Proteomes" id="UP000075374"/>
    </source>
</evidence>
<dbReference type="Pfam" id="PF13174">
    <property type="entry name" value="TPR_6"/>
    <property type="match status" value="1"/>
</dbReference>
<dbReference type="EMBL" id="LTBB01000011">
    <property type="protein sequence ID" value="KYH28363.1"/>
    <property type="molecule type" value="Genomic_DNA"/>
</dbReference>
<feature type="coiled-coil region" evidence="2">
    <location>
        <begin position="178"/>
        <end position="212"/>
    </location>
</feature>
<dbReference type="InterPro" id="IPR019734">
    <property type="entry name" value="TPR_rpt"/>
</dbReference>
<comment type="caution">
    <text evidence="4">The sequence shown here is derived from an EMBL/GenBank/DDBJ whole genome shotgun (WGS) entry which is preliminary data.</text>
</comment>
<dbReference type="SMART" id="SM00028">
    <property type="entry name" value="TPR"/>
    <property type="match status" value="4"/>
</dbReference>
<sequence length="357" mass="41347">MINFDLEIKNAQPINIKNMQLPHSQISNNVIKSIILYNKAIAEIKANDFNLAVKDLKKALSYNRGFAEAIKLLGLCYVKNNEYRKAKKAFKNMIKNEMHKDLANEYLRNLVTKTSTPRNNNQLSRKIIIGFSLSVIIAAGFTITYHIVSNSKYTSKKSEAGNKLITSEKSTDKNSEQAKILIEENAKLHENYKNIEMELNNTKSQLNYYKNKYDILSLLNETETLYKNRNYEKAASNLIRMKNMKLDDELKTEFDKLWSEVKAKGLWIIYNDGNKLYKQGKYKEALPKLIITSELDSSLDIMPWITYQIAKCYKATNDNTNALIFFKKVKNNYPNSEYASYSEGMIREIESKKINNK</sequence>
<dbReference type="PROSITE" id="PS50005">
    <property type="entry name" value="TPR"/>
    <property type="match status" value="1"/>
</dbReference>
<organism evidence="4 5">
    <name type="scientific">Clostridium colicanis DSM 13634</name>
    <dbReference type="NCBI Taxonomy" id="1121305"/>
    <lineage>
        <taxon>Bacteria</taxon>
        <taxon>Bacillati</taxon>
        <taxon>Bacillota</taxon>
        <taxon>Clostridia</taxon>
        <taxon>Eubacteriales</taxon>
        <taxon>Clostridiaceae</taxon>
        <taxon>Clostridium</taxon>
    </lineage>
</organism>
<keyword evidence="3" id="KW-1133">Transmembrane helix</keyword>
<protein>
    <submittedName>
        <fullName evidence="4">Tetratricopeptide repeat protein</fullName>
    </submittedName>
</protein>
<dbReference type="STRING" id="1121305.CLCOL_20910"/>
<keyword evidence="3" id="KW-0472">Membrane</keyword>
<dbReference type="Pfam" id="PF14559">
    <property type="entry name" value="TPR_19"/>
    <property type="match status" value="1"/>
</dbReference>
<evidence type="ECO:0000256" key="1">
    <source>
        <dbReference type="PROSITE-ProRule" id="PRU00339"/>
    </source>
</evidence>
<keyword evidence="2" id="KW-0175">Coiled coil</keyword>
<dbReference type="RefSeq" id="WP_061858902.1">
    <property type="nucleotide sequence ID" value="NZ_LTBB01000011.1"/>
</dbReference>
<evidence type="ECO:0000256" key="3">
    <source>
        <dbReference type="SAM" id="Phobius"/>
    </source>
</evidence>
<evidence type="ECO:0000313" key="4">
    <source>
        <dbReference type="EMBL" id="KYH28363.1"/>
    </source>
</evidence>
<accession>A0A151AL66</accession>